<accession>A0AAV0WZQ0</accession>
<dbReference type="InterPro" id="IPR026983">
    <property type="entry name" value="DHC"/>
</dbReference>
<reference evidence="2 3" key="1">
    <citation type="submission" date="2023-01" db="EMBL/GenBank/DDBJ databases">
        <authorList>
            <person name="Whitehead M."/>
        </authorList>
    </citation>
    <scope>NUCLEOTIDE SEQUENCE [LARGE SCALE GENOMIC DNA]</scope>
</reference>
<dbReference type="EMBL" id="CARXXK010000003">
    <property type="protein sequence ID" value="CAI6361278.1"/>
    <property type="molecule type" value="Genomic_DNA"/>
</dbReference>
<dbReference type="InterPro" id="IPR042222">
    <property type="entry name" value="Dynein_2_N"/>
</dbReference>
<dbReference type="AlphaFoldDB" id="A0AAV0WZQ0"/>
<gene>
    <name evidence="2" type="ORF">MEUPH1_LOCUS16482</name>
</gene>
<dbReference type="GO" id="GO:0007018">
    <property type="term" value="P:microtubule-based movement"/>
    <property type="evidence" value="ECO:0007669"/>
    <property type="project" value="InterPro"/>
</dbReference>
<keyword evidence="3" id="KW-1185">Reference proteome</keyword>
<dbReference type="PANTHER" id="PTHR45703">
    <property type="entry name" value="DYNEIN HEAVY CHAIN"/>
    <property type="match status" value="1"/>
</dbReference>
<evidence type="ECO:0000313" key="3">
    <source>
        <dbReference type="Proteomes" id="UP001160148"/>
    </source>
</evidence>
<dbReference type="GO" id="GO:0051959">
    <property type="term" value="F:dynein light intermediate chain binding"/>
    <property type="evidence" value="ECO:0007669"/>
    <property type="project" value="InterPro"/>
</dbReference>
<name>A0AAV0WZQ0_9HEMI</name>
<dbReference type="GO" id="GO:0045505">
    <property type="term" value="F:dynein intermediate chain binding"/>
    <property type="evidence" value="ECO:0007669"/>
    <property type="project" value="InterPro"/>
</dbReference>
<sequence length="97" mass="11329">MAKVLNLNLWKFVPQFETISDGASKENNLDKRLNTMVEEWKDLNFTILDYKDSGTYILSGIDDVQLLLDDHILKTATMKSSPYVKPFENKCLMQWIR</sequence>
<proteinExistence type="predicted"/>
<dbReference type="GO" id="GO:0030286">
    <property type="term" value="C:dynein complex"/>
    <property type="evidence" value="ECO:0007669"/>
    <property type="project" value="InterPro"/>
</dbReference>
<protein>
    <recommendedName>
        <fullName evidence="1">Dynein heavy chain linker domain-containing protein</fullName>
    </recommendedName>
</protein>
<feature type="domain" description="Dynein heavy chain linker" evidence="1">
    <location>
        <begin position="2"/>
        <end position="91"/>
    </location>
</feature>
<comment type="caution">
    <text evidence="2">The sequence shown here is derived from an EMBL/GenBank/DDBJ whole genome shotgun (WGS) entry which is preliminary data.</text>
</comment>
<dbReference type="InterPro" id="IPR013602">
    <property type="entry name" value="Dynein_heavy_linker"/>
</dbReference>
<evidence type="ECO:0000313" key="2">
    <source>
        <dbReference type="EMBL" id="CAI6361278.1"/>
    </source>
</evidence>
<evidence type="ECO:0000259" key="1">
    <source>
        <dbReference type="Pfam" id="PF08393"/>
    </source>
</evidence>
<organism evidence="2 3">
    <name type="scientific">Macrosiphum euphorbiae</name>
    <name type="common">potato aphid</name>
    <dbReference type="NCBI Taxonomy" id="13131"/>
    <lineage>
        <taxon>Eukaryota</taxon>
        <taxon>Metazoa</taxon>
        <taxon>Ecdysozoa</taxon>
        <taxon>Arthropoda</taxon>
        <taxon>Hexapoda</taxon>
        <taxon>Insecta</taxon>
        <taxon>Pterygota</taxon>
        <taxon>Neoptera</taxon>
        <taxon>Paraneoptera</taxon>
        <taxon>Hemiptera</taxon>
        <taxon>Sternorrhyncha</taxon>
        <taxon>Aphidomorpha</taxon>
        <taxon>Aphidoidea</taxon>
        <taxon>Aphididae</taxon>
        <taxon>Macrosiphini</taxon>
        <taxon>Macrosiphum</taxon>
    </lineage>
</organism>
<dbReference type="Gene3D" id="1.20.140.100">
    <property type="entry name" value="Dynein heavy chain, N-terminal domain 2"/>
    <property type="match status" value="1"/>
</dbReference>
<dbReference type="Proteomes" id="UP001160148">
    <property type="component" value="Unassembled WGS sequence"/>
</dbReference>
<dbReference type="PANTHER" id="PTHR45703:SF1">
    <property type="entry name" value="DYNEINS HEAVY CHAIN"/>
    <property type="match status" value="1"/>
</dbReference>
<dbReference type="Pfam" id="PF08393">
    <property type="entry name" value="DHC_N2"/>
    <property type="match status" value="1"/>
</dbReference>